<organism evidence="2">
    <name type="scientific">Rhodanobacter sp. IGA1.0</name>
    <dbReference type="NCBI Taxonomy" id="3158582"/>
    <lineage>
        <taxon>Bacteria</taxon>
        <taxon>Pseudomonadati</taxon>
        <taxon>Pseudomonadota</taxon>
        <taxon>Gammaproteobacteria</taxon>
        <taxon>Lysobacterales</taxon>
        <taxon>Rhodanobacteraceae</taxon>
        <taxon>Rhodanobacter</taxon>
    </lineage>
</organism>
<sequence>MSEKPDQAQEIGKAIVVAAKPEELDALSAWAQTMLDIKASKISAVQKAKSAILASTDRKVLAPILQVTWKELKRVGWEERSLPARMAMGGAVAALTISGQGAGIVALGGAIGVPLFVVFGAGSALAGVIIDEVRRKK</sequence>
<feature type="transmembrane region" description="Helical" evidence="1">
    <location>
        <begin position="104"/>
        <end position="130"/>
    </location>
</feature>
<protein>
    <submittedName>
        <fullName evidence="2">Uncharacterized protein</fullName>
    </submittedName>
</protein>
<keyword evidence="1" id="KW-1133">Transmembrane helix</keyword>
<gene>
    <name evidence="2" type="ORF">ABNK63_11555</name>
</gene>
<evidence type="ECO:0000256" key="1">
    <source>
        <dbReference type="SAM" id="Phobius"/>
    </source>
</evidence>
<keyword evidence="1" id="KW-0812">Transmembrane</keyword>
<dbReference type="AlphaFoldDB" id="A0AAU7QH73"/>
<dbReference type="EMBL" id="CP157948">
    <property type="protein sequence ID" value="XBS89032.1"/>
    <property type="molecule type" value="Genomic_DNA"/>
</dbReference>
<proteinExistence type="predicted"/>
<keyword evidence="1" id="KW-0472">Membrane</keyword>
<accession>A0AAU7QH73</accession>
<name>A0AAU7QH73_9GAMM</name>
<dbReference type="RefSeq" id="WP_350015697.1">
    <property type="nucleotide sequence ID" value="NZ_CP157948.1"/>
</dbReference>
<feature type="transmembrane region" description="Helical" evidence="1">
    <location>
        <begin position="82"/>
        <end position="98"/>
    </location>
</feature>
<reference evidence="2" key="1">
    <citation type="submission" date="2024-06" db="EMBL/GenBank/DDBJ databases">
        <authorList>
            <person name="Sun Y."/>
        </authorList>
    </citation>
    <scope>NUCLEOTIDE SEQUENCE</scope>
    <source>
        <strain evidence="2">IGA1.0</strain>
    </source>
</reference>
<evidence type="ECO:0000313" key="2">
    <source>
        <dbReference type="EMBL" id="XBS89032.1"/>
    </source>
</evidence>